<feature type="region of interest" description="Disordered" evidence="1">
    <location>
        <begin position="151"/>
        <end position="214"/>
    </location>
</feature>
<proteinExistence type="predicted"/>
<name>A0A448WC24_9PLAT</name>
<feature type="compositionally biased region" description="Basic and acidic residues" evidence="1">
    <location>
        <begin position="187"/>
        <end position="210"/>
    </location>
</feature>
<feature type="compositionally biased region" description="Polar residues" evidence="1">
    <location>
        <begin position="61"/>
        <end position="70"/>
    </location>
</feature>
<gene>
    <name evidence="2" type="ORF">PXEA_LOCUS1514</name>
</gene>
<dbReference type="EMBL" id="CAAALY010003069">
    <property type="protein sequence ID" value="VEL08074.1"/>
    <property type="molecule type" value="Genomic_DNA"/>
</dbReference>
<keyword evidence="3" id="KW-1185">Reference proteome</keyword>
<protein>
    <submittedName>
        <fullName evidence="2">Uncharacterized protein</fullName>
    </submittedName>
</protein>
<feature type="compositionally biased region" description="Acidic residues" evidence="1">
    <location>
        <begin position="153"/>
        <end position="164"/>
    </location>
</feature>
<feature type="compositionally biased region" description="Polar residues" evidence="1">
    <location>
        <begin position="26"/>
        <end position="38"/>
    </location>
</feature>
<accession>A0A448WC24</accession>
<sequence length="518" mass="57575">MKSSNARGDATKDRRRAKFRKIERANQPSSGNQFLSSSTCSTPVCFLGSLKTLTQATELTEFPPNSSSLPACTGREVNGLQRHSPNQERDAQRNGLDVSSTIELGEPGIGSLCSAAFELNELATSLCVRHNHDQGSQELLYDLRQEDCGHANDDEEEVESEEEDRDRNGTEEGGIRENGEYVDEGQEERCEVHGKDGTDVTNEERIHKSEDDEELTRRFTLKRLRMSAYRPRKEELLENGQQELENPHKAFQSGQIYQLSAPAAGDTRDDCRNNNFETIKLGFICNQQIHGGDSPEGFPLNQNALYAGGEESGKLDTQAPSISSQEGSSRRAYLQQQTPQADAYPTRHYSTPMSQIPTGFGSLHQHHLHHLHLPRAHSQVHNHTTHMHLHPHVPLQLSQTPLPPSQPLQPPIPTLPLHSTTALFPTTPLSHRPFHHLQHLQLHPNPNQLENFPQADASTASFPSIPSHGLGIQKTGYRDPSDVFPKPEEALSCRDPELVFGLAGVMVGREMGTFPDIS</sequence>
<evidence type="ECO:0000256" key="1">
    <source>
        <dbReference type="SAM" id="MobiDB-lite"/>
    </source>
</evidence>
<feature type="compositionally biased region" description="Polar residues" evidence="1">
    <location>
        <begin position="318"/>
        <end position="327"/>
    </location>
</feature>
<reference evidence="2" key="1">
    <citation type="submission" date="2018-11" db="EMBL/GenBank/DDBJ databases">
        <authorList>
            <consortium name="Pathogen Informatics"/>
        </authorList>
    </citation>
    <scope>NUCLEOTIDE SEQUENCE</scope>
</reference>
<feature type="region of interest" description="Disordered" evidence="1">
    <location>
        <begin position="311"/>
        <end position="330"/>
    </location>
</feature>
<comment type="caution">
    <text evidence="2">The sequence shown here is derived from an EMBL/GenBank/DDBJ whole genome shotgun (WGS) entry which is preliminary data.</text>
</comment>
<feature type="region of interest" description="Disordered" evidence="1">
    <location>
        <begin position="1"/>
        <end position="38"/>
    </location>
</feature>
<feature type="region of interest" description="Disordered" evidence="1">
    <location>
        <begin position="61"/>
        <end position="94"/>
    </location>
</feature>
<evidence type="ECO:0000313" key="3">
    <source>
        <dbReference type="Proteomes" id="UP000784294"/>
    </source>
</evidence>
<dbReference type="Proteomes" id="UP000784294">
    <property type="component" value="Unassembled WGS sequence"/>
</dbReference>
<feature type="compositionally biased region" description="Basic and acidic residues" evidence="1">
    <location>
        <begin position="165"/>
        <end position="179"/>
    </location>
</feature>
<evidence type="ECO:0000313" key="2">
    <source>
        <dbReference type="EMBL" id="VEL08074.1"/>
    </source>
</evidence>
<dbReference type="AlphaFoldDB" id="A0A448WC24"/>
<organism evidence="2 3">
    <name type="scientific">Protopolystoma xenopodis</name>
    <dbReference type="NCBI Taxonomy" id="117903"/>
    <lineage>
        <taxon>Eukaryota</taxon>
        <taxon>Metazoa</taxon>
        <taxon>Spiralia</taxon>
        <taxon>Lophotrochozoa</taxon>
        <taxon>Platyhelminthes</taxon>
        <taxon>Monogenea</taxon>
        <taxon>Polyopisthocotylea</taxon>
        <taxon>Polystomatidea</taxon>
        <taxon>Polystomatidae</taxon>
        <taxon>Protopolystoma</taxon>
    </lineage>
</organism>